<dbReference type="Gene3D" id="3.40.50.410">
    <property type="entry name" value="von Willebrand factor, type A domain"/>
    <property type="match status" value="1"/>
</dbReference>
<evidence type="ECO:0000313" key="3">
    <source>
        <dbReference type="EMBL" id="MSD27725.1"/>
    </source>
</evidence>
<protein>
    <submittedName>
        <fullName evidence="3">VWA domain-containing protein</fullName>
    </submittedName>
</protein>
<name>A0A7X2MBY6_9FIRM</name>
<feature type="signal peptide" evidence="1">
    <location>
        <begin position="1"/>
        <end position="26"/>
    </location>
</feature>
<dbReference type="Proteomes" id="UP000465607">
    <property type="component" value="Unassembled WGS sequence"/>
</dbReference>
<feature type="chain" id="PRO_5031483903" evidence="1">
    <location>
        <begin position="27"/>
        <end position="575"/>
    </location>
</feature>
<dbReference type="PANTHER" id="PTHR10579">
    <property type="entry name" value="CALCIUM-ACTIVATED CHLORIDE CHANNEL REGULATOR"/>
    <property type="match status" value="1"/>
</dbReference>
<dbReference type="InterPro" id="IPR051266">
    <property type="entry name" value="CLCR"/>
</dbReference>
<dbReference type="Pfam" id="PF21426">
    <property type="entry name" value="GBS104-like_Ig"/>
    <property type="match status" value="1"/>
</dbReference>
<dbReference type="Gene3D" id="2.60.40.10">
    <property type="entry name" value="Immunoglobulins"/>
    <property type="match status" value="1"/>
</dbReference>
<accession>A0A7X2MBY6</accession>
<proteinExistence type="predicted"/>
<sequence length="575" mass="62860">MNLKRFTSFALAFILCFALAPVNADALTSENDAVKNGYYDSSGQWVEGKLQQTLPEGIHSVNKTATPVTDNTYEVTLEVVTKQKVESFTKKSATVLVLDTSKSMNDDSRLKTLKNSAAEFITTYAGKKENTGRYLAVVQFSTGTKVVLNWTDVSTEQGKKSAIDSIQALRANEGTNLQAGLKQASSLFKQSTVQEIQKENRNTVVLTDGAPTYYLEKCSGGIFTWTHTHVVIDGVIYDEKGSGSSGSQNIIDLTTKDAKVLKDESKVYTVCYGAQNQTTYKGGPLVSDFLADNIAQSPDTAFIAGKTEDLMKVFEAISESVVSGITGENLTVTDGSAPFVTVSNLPTTIQQDENGFTWKLTNATTTTEGNQTYYTYQLKYTVKLDADNAEFKEENWYPLNGKTEINMPSGEKVKFPIPAAQGTKTRYTVTYTDGVDNEEVFKDKVFENIVTGSKTPDFGEIPVRDGYTFKGWSPQIEDTVTKTVVYNATWDMNLIDLNIAPTITATDKVLTVGDTFDPKADVTASDKEDGDITANLEVVKNEVDTTKAGVYEVTYKVTDSQGASYTTTIQVTVNP</sequence>
<organism evidence="3 4">
    <name type="scientific">Agathobacter rectalis</name>
    <dbReference type="NCBI Taxonomy" id="39491"/>
    <lineage>
        <taxon>Bacteria</taxon>
        <taxon>Bacillati</taxon>
        <taxon>Bacillota</taxon>
        <taxon>Clostridia</taxon>
        <taxon>Lachnospirales</taxon>
        <taxon>Lachnospiraceae</taxon>
        <taxon>Agathobacter</taxon>
    </lineage>
</organism>
<evidence type="ECO:0000256" key="1">
    <source>
        <dbReference type="SAM" id="SignalP"/>
    </source>
</evidence>
<feature type="non-terminal residue" evidence="3">
    <location>
        <position position="575"/>
    </location>
</feature>
<feature type="domain" description="VWFA" evidence="2">
    <location>
        <begin position="93"/>
        <end position="317"/>
    </location>
</feature>
<dbReference type="InterPro" id="IPR013783">
    <property type="entry name" value="Ig-like_fold"/>
</dbReference>
<reference evidence="3 4" key="1">
    <citation type="journal article" date="2019" name="Nat. Med.">
        <title>A library of human gut bacterial isolates paired with longitudinal multiomics data enables mechanistic microbiome research.</title>
        <authorList>
            <person name="Poyet M."/>
            <person name="Groussin M."/>
            <person name="Gibbons S.M."/>
            <person name="Avila-Pacheco J."/>
            <person name="Jiang X."/>
            <person name="Kearney S.M."/>
            <person name="Perrotta A.R."/>
            <person name="Berdy B."/>
            <person name="Zhao S."/>
            <person name="Lieberman T.D."/>
            <person name="Swanson P.K."/>
            <person name="Smith M."/>
            <person name="Roesemann S."/>
            <person name="Alexander J.E."/>
            <person name="Rich S.A."/>
            <person name="Livny J."/>
            <person name="Vlamakis H."/>
            <person name="Clish C."/>
            <person name="Bullock K."/>
            <person name="Deik A."/>
            <person name="Scott J."/>
            <person name="Pierce K.A."/>
            <person name="Xavier R.J."/>
            <person name="Alm E.J."/>
        </authorList>
    </citation>
    <scope>NUCLEOTIDE SEQUENCE [LARGE SCALE GENOMIC DNA]</scope>
    <source>
        <strain evidence="3 4">BIOML-A5</strain>
    </source>
</reference>
<dbReference type="PANTHER" id="PTHR10579:SF43">
    <property type="entry name" value="ZINC FINGER (C3HC4-TYPE RING FINGER) FAMILY PROTEIN"/>
    <property type="match status" value="1"/>
</dbReference>
<dbReference type="SMART" id="SM00327">
    <property type="entry name" value="VWA"/>
    <property type="match status" value="1"/>
</dbReference>
<evidence type="ECO:0000313" key="4">
    <source>
        <dbReference type="Proteomes" id="UP000465607"/>
    </source>
</evidence>
<dbReference type="SUPFAM" id="SSF53300">
    <property type="entry name" value="vWA-like"/>
    <property type="match status" value="1"/>
</dbReference>
<keyword evidence="1" id="KW-0732">Signal</keyword>
<dbReference type="EMBL" id="WKQV01000018">
    <property type="protein sequence ID" value="MSD27725.1"/>
    <property type="molecule type" value="Genomic_DNA"/>
</dbReference>
<dbReference type="CDD" id="cd00198">
    <property type="entry name" value="vWFA"/>
    <property type="match status" value="1"/>
</dbReference>
<dbReference type="InterPro" id="IPR032179">
    <property type="entry name" value="Cry22Aa_Ig-like"/>
</dbReference>
<dbReference type="InterPro" id="IPR036465">
    <property type="entry name" value="vWFA_dom_sf"/>
</dbReference>
<dbReference type="PROSITE" id="PS50234">
    <property type="entry name" value="VWFA"/>
    <property type="match status" value="1"/>
</dbReference>
<gene>
    <name evidence="3" type="ORF">GKE44_11320</name>
</gene>
<dbReference type="InterPro" id="IPR049319">
    <property type="entry name" value="GBS104-like_Ig"/>
</dbReference>
<comment type="caution">
    <text evidence="3">The sequence shown here is derived from an EMBL/GenBank/DDBJ whole genome shotgun (WGS) entry which is preliminary data.</text>
</comment>
<dbReference type="AlphaFoldDB" id="A0A7X2MBY6"/>
<dbReference type="RefSeq" id="WP_154269382.1">
    <property type="nucleotide sequence ID" value="NZ_WKQT01000015.1"/>
</dbReference>
<dbReference type="Pfam" id="PF13519">
    <property type="entry name" value="VWA_2"/>
    <property type="match status" value="1"/>
</dbReference>
<evidence type="ECO:0000259" key="2">
    <source>
        <dbReference type="PROSITE" id="PS50234"/>
    </source>
</evidence>
<dbReference type="InterPro" id="IPR002035">
    <property type="entry name" value="VWF_A"/>
</dbReference>
<dbReference type="Pfam" id="PF16403">
    <property type="entry name" value="Bact_surface_Ig-like"/>
    <property type="match status" value="1"/>
</dbReference>